<keyword evidence="2" id="KW-1185">Reference proteome</keyword>
<protein>
    <submittedName>
        <fullName evidence="1">Uncharacterized protein</fullName>
    </submittedName>
</protein>
<dbReference type="EMBL" id="JBBMRA010000025">
    <property type="protein sequence ID" value="MEM5537968.1"/>
    <property type="molecule type" value="Genomic_DNA"/>
</dbReference>
<evidence type="ECO:0000313" key="1">
    <source>
        <dbReference type="EMBL" id="MEM5537968.1"/>
    </source>
</evidence>
<organism evidence="1 2">
    <name type="scientific">Neptuniibacter pectenicola</name>
    <dbReference type="NCBI Taxonomy" id="1806669"/>
    <lineage>
        <taxon>Bacteria</taxon>
        <taxon>Pseudomonadati</taxon>
        <taxon>Pseudomonadota</taxon>
        <taxon>Gammaproteobacteria</taxon>
        <taxon>Oceanospirillales</taxon>
        <taxon>Oceanospirillaceae</taxon>
        <taxon>Neptuniibacter</taxon>
    </lineage>
</organism>
<dbReference type="RefSeq" id="WP_156473558.1">
    <property type="nucleotide sequence ID" value="NZ_JBBMRA010000025.1"/>
</dbReference>
<accession>A0ABU9TW73</accession>
<proteinExistence type="predicted"/>
<sequence>MEKLKRKLSLLNVPVYEIQEDSELTNVLYQHLDQLGEELVSAPLKLYFGTHNVDAATSDNQLNVIVFQTLLAVEESSILFVDKGVNDNINLLNVSHYSALIVQERNIVDSIEVALHRISSASGYYNNYMEIISPDSIPSNSIIIIKKD</sequence>
<name>A0ABU9TW73_9GAMM</name>
<reference evidence="1 2" key="1">
    <citation type="submission" date="2024-03" db="EMBL/GenBank/DDBJ databases">
        <title>Community enrichment and isolation of bacterial strains for fucoidan degradation.</title>
        <authorList>
            <person name="Sichert A."/>
        </authorList>
    </citation>
    <scope>NUCLEOTIDE SEQUENCE [LARGE SCALE GENOMIC DNA]</scope>
    <source>
        <strain evidence="1 2">AS76</strain>
    </source>
</reference>
<gene>
    <name evidence="1" type="ORF">WNY58_16410</name>
</gene>
<dbReference type="Proteomes" id="UP001449225">
    <property type="component" value="Unassembled WGS sequence"/>
</dbReference>
<evidence type="ECO:0000313" key="2">
    <source>
        <dbReference type="Proteomes" id="UP001449225"/>
    </source>
</evidence>
<comment type="caution">
    <text evidence="1">The sequence shown here is derived from an EMBL/GenBank/DDBJ whole genome shotgun (WGS) entry which is preliminary data.</text>
</comment>